<dbReference type="RefSeq" id="WP_205405245.1">
    <property type="nucleotide sequence ID" value="NZ_JAFFTA010000008.1"/>
</dbReference>
<reference evidence="1" key="2">
    <citation type="submission" date="2021-01" db="EMBL/GenBank/DDBJ databases">
        <authorList>
            <person name="Yu Y."/>
        </authorList>
    </citation>
    <scope>NUCLEOTIDE SEQUENCE</scope>
    <source>
        <strain evidence="1">As-5</strain>
        <strain evidence="2">As-6</strain>
    </source>
</reference>
<keyword evidence="3" id="KW-1185">Reference proteome</keyword>
<dbReference type="EMBL" id="JAFFTB010000008">
    <property type="protein sequence ID" value="MBM9937560.1"/>
    <property type="molecule type" value="Genomic_DNA"/>
</dbReference>
<reference evidence="3" key="1">
    <citation type="submission" date="2021-01" db="EMBL/GenBank/DDBJ databases">
        <title>Stenotrophomonas maltophilia.</title>
        <authorList>
            <person name="Yu Y."/>
        </authorList>
    </citation>
    <scope>NUCLEOTIDE SEQUENCE [LARGE SCALE GENOMIC DNA]</scope>
    <source>
        <strain evidence="3">As-6</strain>
    </source>
</reference>
<protein>
    <submittedName>
        <fullName evidence="1">Uncharacterized protein</fullName>
    </submittedName>
</protein>
<dbReference type="EMBL" id="JAFFTA010000008">
    <property type="protein sequence ID" value="MBM9912912.1"/>
    <property type="molecule type" value="Genomic_DNA"/>
</dbReference>
<evidence type="ECO:0000313" key="1">
    <source>
        <dbReference type="EMBL" id="MBM9912912.1"/>
    </source>
</evidence>
<dbReference type="Proteomes" id="UP000749453">
    <property type="component" value="Unassembled WGS sequence"/>
</dbReference>
<accession>A0AAW4GDZ8</accession>
<name>A0AAW4GDZ8_9GAMM</name>
<evidence type="ECO:0000313" key="4">
    <source>
        <dbReference type="Proteomes" id="UP000784064"/>
    </source>
</evidence>
<dbReference type="AlphaFoldDB" id="A0AAW4GDZ8"/>
<comment type="caution">
    <text evidence="1">The sequence shown here is derived from an EMBL/GenBank/DDBJ whole genome shotgun (WGS) entry which is preliminary data.</text>
</comment>
<evidence type="ECO:0000313" key="2">
    <source>
        <dbReference type="EMBL" id="MBM9937560.1"/>
    </source>
</evidence>
<organism evidence="1 4">
    <name type="scientific">Stenotrophomonas lactitubi</name>
    <dbReference type="NCBI Taxonomy" id="2045214"/>
    <lineage>
        <taxon>Bacteria</taxon>
        <taxon>Pseudomonadati</taxon>
        <taxon>Pseudomonadota</taxon>
        <taxon>Gammaproteobacteria</taxon>
        <taxon>Lysobacterales</taxon>
        <taxon>Lysobacteraceae</taxon>
        <taxon>Stenotrophomonas</taxon>
    </lineage>
</organism>
<dbReference type="Proteomes" id="UP000784064">
    <property type="component" value="Unassembled WGS sequence"/>
</dbReference>
<proteinExistence type="predicted"/>
<evidence type="ECO:0000313" key="3">
    <source>
        <dbReference type="Proteomes" id="UP000749453"/>
    </source>
</evidence>
<sequence length="92" mass="10777">MAEFKYKPYYAFNGASRADPFRDHLEKEEVERNLRLFFDEIGYYFEGGQCMIERDDDGVLSITTDLAEPECDERVKRCLNGLDLFATKIHGR</sequence>
<gene>
    <name evidence="1" type="ORF">JJW18_05465</name>
    <name evidence="2" type="ORF">JJW19_05325</name>
</gene>